<dbReference type="SMART" id="SM00220">
    <property type="entry name" value="S_TKc"/>
    <property type="match status" value="1"/>
</dbReference>
<dbReference type="Proteomes" id="UP001652625">
    <property type="component" value="Chromosome 14"/>
</dbReference>
<evidence type="ECO:0000256" key="5">
    <source>
        <dbReference type="ARBA" id="ARBA00022840"/>
    </source>
</evidence>
<reference evidence="8" key="1">
    <citation type="submission" date="2025-08" db="UniProtKB">
        <authorList>
            <consortium name="RefSeq"/>
        </authorList>
    </citation>
    <scope>IDENTIFICATION</scope>
</reference>
<dbReference type="InterPro" id="IPR008271">
    <property type="entry name" value="Ser/Thr_kinase_AS"/>
</dbReference>
<dbReference type="SUPFAM" id="SSF56112">
    <property type="entry name" value="Protein kinase-like (PK-like)"/>
    <property type="match status" value="1"/>
</dbReference>
<organism evidence="7 8">
    <name type="scientific">Hydra vulgaris</name>
    <name type="common">Hydra</name>
    <name type="synonym">Hydra attenuata</name>
    <dbReference type="NCBI Taxonomy" id="6087"/>
    <lineage>
        <taxon>Eukaryota</taxon>
        <taxon>Metazoa</taxon>
        <taxon>Cnidaria</taxon>
        <taxon>Hydrozoa</taxon>
        <taxon>Hydroidolina</taxon>
        <taxon>Anthoathecata</taxon>
        <taxon>Aplanulata</taxon>
        <taxon>Hydridae</taxon>
        <taxon>Hydra</taxon>
    </lineage>
</organism>
<dbReference type="PANTHER" id="PTHR11584:SF369">
    <property type="entry name" value="MITOGEN-ACTIVATED PROTEIN KINASE KINASE KINASE 19-RELATED"/>
    <property type="match status" value="1"/>
</dbReference>
<sequence>MMMLEANEEVEKFQHEISLFQSLNHERIVKYYGSAYTNTTISILMEFMEGGSLYDEISNKGVFDEKTASEKSFQILVGLEYLHNKNIVHRDIKSANILLDLYGNCKLADFGISKQIQVELLQLVLVQDEKQMMEHLIG</sequence>
<dbReference type="PROSITE" id="PS50011">
    <property type="entry name" value="PROTEIN_KINASE_DOM"/>
    <property type="match status" value="1"/>
</dbReference>
<dbReference type="Gene3D" id="1.10.510.10">
    <property type="entry name" value="Transferase(Phosphotransferase) domain 1"/>
    <property type="match status" value="1"/>
</dbReference>
<evidence type="ECO:0000256" key="4">
    <source>
        <dbReference type="ARBA" id="ARBA00022777"/>
    </source>
</evidence>
<keyword evidence="3" id="KW-0547">Nucleotide-binding</keyword>
<dbReference type="PROSITE" id="PS00108">
    <property type="entry name" value="PROTEIN_KINASE_ST"/>
    <property type="match status" value="1"/>
</dbReference>
<dbReference type="Pfam" id="PF00069">
    <property type="entry name" value="Pkinase"/>
    <property type="match status" value="1"/>
</dbReference>
<gene>
    <name evidence="8" type="primary">LOC136090459</name>
</gene>
<dbReference type="InterPro" id="IPR011009">
    <property type="entry name" value="Kinase-like_dom_sf"/>
</dbReference>
<evidence type="ECO:0000313" key="7">
    <source>
        <dbReference type="Proteomes" id="UP001652625"/>
    </source>
</evidence>
<dbReference type="GeneID" id="136090459"/>
<dbReference type="RefSeq" id="XP_065673215.1">
    <property type="nucleotide sequence ID" value="XM_065817143.1"/>
</dbReference>
<name>A0ABM4DFL7_HYDVU</name>
<evidence type="ECO:0000313" key="8">
    <source>
        <dbReference type="RefSeq" id="XP_065673215.1"/>
    </source>
</evidence>
<keyword evidence="2" id="KW-0808">Transferase</keyword>
<evidence type="ECO:0000259" key="6">
    <source>
        <dbReference type="PROSITE" id="PS50011"/>
    </source>
</evidence>
<dbReference type="PANTHER" id="PTHR11584">
    <property type="entry name" value="SERINE/THREONINE PROTEIN KINASE"/>
    <property type="match status" value="1"/>
</dbReference>
<keyword evidence="7" id="KW-1185">Reference proteome</keyword>
<keyword evidence="4" id="KW-0418">Kinase</keyword>
<protein>
    <submittedName>
        <fullName evidence="8">Uncharacterized protein LOC136090459 isoform X1</fullName>
    </submittedName>
</protein>
<evidence type="ECO:0000256" key="1">
    <source>
        <dbReference type="ARBA" id="ARBA00022527"/>
    </source>
</evidence>
<keyword evidence="5" id="KW-0067">ATP-binding</keyword>
<feature type="domain" description="Protein kinase" evidence="6">
    <location>
        <begin position="1"/>
        <end position="138"/>
    </location>
</feature>
<dbReference type="InterPro" id="IPR000719">
    <property type="entry name" value="Prot_kinase_dom"/>
</dbReference>
<keyword evidence="1" id="KW-0723">Serine/threonine-protein kinase</keyword>
<evidence type="ECO:0000256" key="2">
    <source>
        <dbReference type="ARBA" id="ARBA00022679"/>
    </source>
</evidence>
<evidence type="ECO:0000256" key="3">
    <source>
        <dbReference type="ARBA" id="ARBA00022741"/>
    </source>
</evidence>
<proteinExistence type="predicted"/>
<accession>A0ABM4DFL7</accession>